<dbReference type="PANTHER" id="PTHR39339">
    <property type="entry name" value="SLR1444 PROTEIN"/>
    <property type="match status" value="1"/>
</dbReference>
<dbReference type="EMBL" id="UWOC01000011">
    <property type="protein sequence ID" value="VCU06880.1"/>
    <property type="molecule type" value="Genomic_DNA"/>
</dbReference>
<comment type="caution">
    <text evidence="2">The sequence shown here is derived from an EMBL/GenBank/DDBJ whole genome shotgun (WGS) entry which is preliminary data.</text>
</comment>
<protein>
    <recommendedName>
        <fullName evidence="1">CHAD domain-containing protein</fullName>
    </recommendedName>
</protein>
<evidence type="ECO:0000259" key="1">
    <source>
        <dbReference type="PROSITE" id="PS51708"/>
    </source>
</evidence>
<evidence type="ECO:0000313" key="2">
    <source>
        <dbReference type="EMBL" id="VCU06880.1"/>
    </source>
</evidence>
<feature type="domain" description="CHAD" evidence="1">
    <location>
        <begin position="26"/>
        <end position="299"/>
    </location>
</feature>
<dbReference type="RefSeq" id="WP_129607294.1">
    <property type="nucleotide sequence ID" value="NZ_UWOC01000011.1"/>
</dbReference>
<dbReference type="Gene3D" id="1.40.20.10">
    <property type="entry name" value="CHAD domain"/>
    <property type="match status" value="1"/>
</dbReference>
<name>A0A3S4F9X1_9BRAD</name>
<dbReference type="OrthoDB" id="8453396at2"/>
<dbReference type="PANTHER" id="PTHR39339:SF1">
    <property type="entry name" value="CHAD DOMAIN-CONTAINING PROTEIN"/>
    <property type="match status" value="1"/>
</dbReference>
<dbReference type="Proteomes" id="UP000289200">
    <property type="component" value="Unassembled WGS sequence"/>
</dbReference>
<gene>
    <name evidence="2" type="ORF">RHODGE_RHODGE_00205</name>
</gene>
<keyword evidence="3" id="KW-1185">Reference proteome</keyword>
<dbReference type="Pfam" id="PF05235">
    <property type="entry name" value="CHAD"/>
    <property type="match status" value="1"/>
</dbReference>
<dbReference type="InterPro" id="IPR038186">
    <property type="entry name" value="CHAD_dom_sf"/>
</dbReference>
<reference evidence="3" key="1">
    <citation type="submission" date="2018-10" db="EMBL/GenBank/DDBJ databases">
        <authorList>
            <person name="Peiro R."/>
            <person name="Begona"/>
            <person name="Cbmso G."/>
            <person name="Lopez M."/>
            <person name="Gonzalez S."/>
            <person name="Sacristan E."/>
            <person name="Castillo E."/>
        </authorList>
    </citation>
    <scope>NUCLEOTIDE SEQUENCE [LARGE SCALE GENOMIC DNA]</scope>
</reference>
<organism evidence="2 3">
    <name type="scientific">Rhodoplanes serenus</name>
    <dbReference type="NCBI Taxonomy" id="200615"/>
    <lineage>
        <taxon>Bacteria</taxon>
        <taxon>Pseudomonadati</taxon>
        <taxon>Pseudomonadota</taxon>
        <taxon>Alphaproteobacteria</taxon>
        <taxon>Hyphomicrobiales</taxon>
        <taxon>Nitrobacteraceae</taxon>
        <taxon>Rhodoplanes</taxon>
    </lineage>
</organism>
<dbReference type="SMART" id="SM00880">
    <property type="entry name" value="CHAD"/>
    <property type="match status" value="1"/>
</dbReference>
<sequence>MANNLLVSHSLAVPGPRLDKLAQSGDMHVPDVLRNVARAALGEARGAIVDPGLDEATAIHDFRKGMKRWRALLRLVEPFLGDEGRRLRVEARDLARLLAGARDARTALDALADLGKLQDQPPLSPRTVASITDRLDAVRTQAEGASLTPETRAHIDALLTAASEGTKYWPVGDVDFRALAAEVARHYRRVRDAIPEDWHGSDPEALHGLRQRVVIHRYQMEVIAPLWPRFGEFWIGEAQRLRDRLGHHQDLIILADFTAPHGPLAPWRSRLLPLITARRAEHVTVAARIAGRLFADSPRSFRRRLLALWDHRAP</sequence>
<dbReference type="AlphaFoldDB" id="A0A3S4F9X1"/>
<proteinExistence type="predicted"/>
<dbReference type="InterPro" id="IPR007899">
    <property type="entry name" value="CHAD_dom"/>
</dbReference>
<evidence type="ECO:0000313" key="3">
    <source>
        <dbReference type="Proteomes" id="UP000289200"/>
    </source>
</evidence>
<dbReference type="PROSITE" id="PS51708">
    <property type="entry name" value="CHAD"/>
    <property type="match status" value="1"/>
</dbReference>
<accession>A0A3S4F9X1</accession>